<gene>
    <name evidence="2" type="ORF">QQZ08_003024</name>
</gene>
<protein>
    <submittedName>
        <fullName evidence="2">Uncharacterized protein</fullName>
    </submittedName>
</protein>
<keyword evidence="3" id="KW-1185">Reference proteome</keyword>
<keyword evidence="1" id="KW-0732">Signal</keyword>
<sequence>MVLLGTFNAGAILLNALSGPLTSLGFTSSSPIPTTVSGEPLQSEPLRVYKEYLTVIDDVLEALPPYASADIDYNSGEKVLGGYCAHVNSLGGLWNRKKFMSYQHDTSAQVSEAMASKIAWIEISRRKCLSLRNTLNWSLDKYRHLSEGQFKQDRKSIKSRLVNALDDYIKNSTKIDRRRVLNVDDFYLQDQAEAARQMIEFFMNGDSTVAKAMTVTQEDYGPIAQLAFDAVGTLGDLKGRSRNSSKIEPPYTSALDLKAAENHLKAISELVYGSDFHKLHKSLLVIEKNIHNFNGAVLFAADRQSILMQRLEHFVSSNAEREFRLAQNIDWRIERLNKSLY</sequence>
<feature type="signal peptide" evidence="1">
    <location>
        <begin position="1"/>
        <end position="18"/>
    </location>
</feature>
<organism evidence="2 3">
    <name type="scientific">Neonectria magnoliae</name>
    <dbReference type="NCBI Taxonomy" id="2732573"/>
    <lineage>
        <taxon>Eukaryota</taxon>
        <taxon>Fungi</taxon>
        <taxon>Dikarya</taxon>
        <taxon>Ascomycota</taxon>
        <taxon>Pezizomycotina</taxon>
        <taxon>Sordariomycetes</taxon>
        <taxon>Hypocreomycetidae</taxon>
        <taxon>Hypocreales</taxon>
        <taxon>Nectriaceae</taxon>
        <taxon>Neonectria</taxon>
    </lineage>
</organism>
<evidence type="ECO:0000256" key="1">
    <source>
        <dbReference type="SAM" id="SignalP"/>
    </source>
</evidence>
<evidence type="ECO:0000313" key="2">
    <source>
        <dbReference type="EMBL" id="KAK7430505.1"/>
    </source>
</evidence>
<feature type="chain" id="PRO_5047363696" evidence="1">
    <location>
        <begin position="19"/>
        <end position="341"/>
    </location>
</feature>
<dbReference type="Proteomes" id="UP001498421">
    <property type="component" value="Unassembled WGS sequence"/>
</dbReference>
<comment type="caution">
    <text evidence="2">The sequence shown here is derived from an EMBL/GenBank/DDBJ whole genome shotgun (WGS) entry which is preliminary data.</text>
</comment>
<evidence type="ECO:0000313" key="3">
    <source>
        <dbReference type="Proteomes" id="UP001498421"/>
    </source>
</evidence>
<name>A0ABR1IBV7_9HYPO</name>
<accession>A0ABR1IBV7</accession>
<dbReference type="EMBL" id="JAZAVK010000019">
    <property type="protein sequence ID" value="KAK7430505.1"/>
    <property type="molecule type" value="Genomic_DNA"/>
</dbReference>
<proteinExistence type="predicted"/>
<reference evidence="2 3" key="1">
    <citation type="journal article" date="2025" name="Microbiol. Resour. Announc.">
        <title>Draft genome sequences for Neonectria magnoliae and Neonectria punicea, canker pathogens of Liriodendron tulipifera and Acer saccharum in West Virginia.</title>
        <authorList>
            <person name="Petronek H.M."/>
            <person name="Kasson M.T."/>
            <person name="Metheny A.M."/>
            <person name="Stauder C.M."/>
            <person name="Lovett B."/>
            <person name="Lynch S.C."/>
            <person name="Garnas J.R."/>
            <person name="Kasson L.R."/>
            <person name="Stajich J.E."/>
        </authorList>
    </citation>
    <scope>NUCLEOTIDE SEQUENCE [LARGE SCALE GENOMIC DNA]</scope>
    <source>
        <strain evidence="2 3">NRRL 64651</strain>
    </source>
</reference>